<reference evidence="2" key="1">
    <citation type="journal article" date="2023" name="Nat. Plants">
        <title>Single-cell RNA sequencing provides a high-resolution roadmap for understanding the multicellular compartmentation of specialized metabolism.</title>
        <authorList>
            <person name="Sun S."/>
            <person name="Shen X."/>
            <person name="Li Y."/>
            <person name="Li Y."/>
            <person name="Wang S."/>
            <person name="Li R."/>
            <person name="Zhang H."/>
            <person name="Shen G."/>
            <person name="Guo B."/>
            <person name="Wei J."/>
            <person name="Xu J."/>
            <person name="St-Pierre B."/>
            <person name="Chen S."/>
            <person name="Sun C."/>
        </authorList>
    </citation>
    <scope>NUCLEOTIDE SEQUENCE [LARGE SCALE GENOMIC DNA]</scope>
</reference>
<organism evidence="1 2">
    <name type="scientific">Catharanthus roseus</name>
    <name type="common">Madagascar periwinkle</name>
    <name type="synonym">Vinca rosea</name>
    <dbReference type="NCBI Taxonomy" id="4058"/>
    <lineage>
        <taxon>Eukaryota</taxon>
        <taxon>Viridiplantae</taxon>
        <taxon>Streptophyta</taxon>
        <taxon>Embryophyta</taxon>
        <taxon>Tracheophyta</taxon>
        <taxon>Spermatophyta</taxon>
        <taxon>Magnoliopsida</taxon>
        <taxon>eudicotyledons</taxon>
        <taxon>Gunneridae</taxon>
        <taxon>Pentapetalae</taxon>
        <taxon>asterids</taxon>
        <taxon>lamiids</taxon>
        <taxon>Gentianales</taxon>
        <taxon>Apocynaceae</taxon>
        <taxon>Rauvolfioideae</taxon>
        <taxon>Vinceae</taxon>
        <taxon>Catharanthinae</taxon>
        <taxon>Catharanthus</taxon>
    </lineage>
</organism>
<evidence type="ECO:0000313" key="2">
    <source>
        <dbReference type="Proteomes" id="UP001060085"/>
    </source>
</evidence>
<comment type="caution">
    <text evidence="1">The sequence shown here is derived from an EMBL/GenBank/DDBJ whole genome shotgun (WGS) entry which is preliminary data.</text>
</comment>
<proteinExistence type="predicted"/>
<accession>A0ACC0AFW6</accession>
<keyword evidence="2" id="KW-1185">Reference proteome</keyword>
<gene>
    <name evidence="1" type="ORF">M9H77_28502</name>
</gene>
<dbReference type="Proteomes" id="UP001060085">
    <property type="component" value="Linkage Group LG06"/>
</dbReference>
<evidence type="ECO:0000313" key="1">
    <source>
        <dbReference type="EMBL" id="KAI5659709.1"/>
    </source>
</evidence>
<protein>
    <submittedName>
        <fullName evidence="1">Uncharacterized protein</fullName>
    </submittedName>
</protein>
<dbReference type="EMBL" id="CM044706">
    <property type="protein sequence ID" value="KAI5659709.1"/>
    <property type="molecule type" value="Genomic_DNA"/>
</dbReference>
<sequence length="625" mass="69958">MLIPIAALLRELSKPNQTLKRTQNLHAFVFKNHLLDDPFYSTRLVRFYALNNDLGSARGLFDEIPRRSVYLWNSIIRAYARVHQFTDAFGLFKSMLGSDTKPDNFTFACILRACSERLDKSGLRVVHAGVVVSGFGLDSICSSAIISAYSKLGCVDEASRLFCRILEPDLVLWNSMILCYGCLGDWDKGLELFRSMRKMGKWPDGYTMVGLVMALTDATLGGIGQTIHGFCLKCGLDSNDYVNSVLLSMYARFKCMDSAFRIFGSLLRPDLVTWSSLITGFAQAGQLVTSLDFFREMNFVGEKADQILMASALAASAHLAAAGPGCEIHGYAIRHGCDKEIMVSSALIDMYAKCGILTMAIQVFDDMPKKNIVSYNSMISCLGLHGLASQAFKMFGEVQKAGVRPDSATFSALLGACCHSGLINEGRDYFRRMKDKFGILAKTEHYIYMVKLLGMAGELEKAYELILLLPETVDSGIWGALLSCCIVHGNHKLAEIVAQHLFKCEPEKRSYKVMLSNMYASDRRWDEVQQLRVATGELKRKIPGISWIGGTRSSKYEYCNDDLFLEYIDNITLSYIADYLGRFATFEMQQLLSQRRVWRWLAGFFVHGSRHIVDDGSSLDFDKTV</sequence>
<name>A0ACC0AFW6_CATRO</name>